<organism evidence="2 3">
    <name type="scientific">Puccinia striiformis f. sp. tritici PST-78</name>
    <dbReference type="NCBI Taxonomy" id="1165861"/>
    <lineage>
        <taxon>Eukaryota</taxon>
        <taxon>Fungi</taxon>
        <taxon>Dikarya</taxon>
        <taxon>Basidiomycota</taxon>
        <taxon>Pucciniomycotina</taxon>
        <taxon>Pucciniomycetes</taxon>
        <taxon>Pucciniales</taxon>
        <taxon>Pucciniaceae</taxon>
        <taxon>Puccinia</taxon>
    </lineage>
</organism>
<sequence>MEVLENSDPTSTVPLPAQLEEPLDNNSCLNSIPAHLRLEHQKILHIWRVMKSLHLNPKKFIMAFLSNNHVEVKTRRAMWGSPDGWTSTRELLDKIHELVHNNGKEGKENWNNYILDEAKLCLASDGPSSHARREGVTWFSANSIGPTFFSAESRLSRDEHLMNVEMPFLYQLIKSKVSSNSPEDFEDKQSKEGTSDLRGLIDLEDDTLPYDSTSKEGSRVERRGHSVSLGACSMTVHTKTIETTSRSFHGTWGYLHSADPQLLAQVNDTDLSLDSYKKSIAGYADKIVKPSAFFPTNEQSQHFQAVVKSQISQVLFSCVAKIKDHKTVPQHPPPIDPIRPHVPDITMLKMMIASDNSSEGIGEVLTGITNQTNETPIEAAGHLQVMEGDLGTYCNLESLRALRRPTTHPDDSLGNIFMLLGASHILWNIAQAIFLLHFGDSSNCEDLGAWHTMESLGIAADRPITKKDFTLMVSNMQRVHEVTILHCILDLIGQTQAQNLDEELPLWDDSRAQTVIDQCYERLFSPKARRAAEKEATKKDSPNPKLANLLLRLHDFATVIEADRAMKAGDIGRLLNMWRMWSVMAQGIKGLNKYAIHLPRMLILLTDVLPPGLQKVLQHSMLITPSGRAGHFVGKDFFLEVHLEVQNCWLKYVCNNSGIGTNIRRLMDVFSLNISMLRELVRDMAGLSGNNYVQQSHKCRLTTASINSFLEMANQYDPFGTSKKQYNFTPPAIIDIYKKGMVFIKENSKSVNKDKINRFNPAHNLSFEELQLNHHDSETEDEEGI</sequence>
<dbReference type="EMBL" id="AJIL01000027">
    <property type="protein sequence ID" value="KNF01863.1"/>
    <property type="molecule type" value="Genomic_DNA"/>
</dbReference>
<protein>
    <recommendedName>
        <fullName evidence="1">DUF6589 domain-containing protein</fullName>
    </recommendedName>
</protein>
<comment type="caution">
    <text evidence="2">The sequence shown here is derived from an EMBL/GenBank/DDBJ whole genome shotgun (WGS) entry which is preliminary data.</text>
</comment>
<reference evidence="3" key="1">
    <citation type="submission" date="2014-03" db="EMBL/GenBank/DDBJ databases">
        <title>The Genome Sequence of Puccinia striiformis f. sp. tritici PST-78.</title>
        <authorList>
            <consortium name="The Broad Institute Genome Sequencing Platform"/>
            <person name="Cuomo C."/>
            <person name="Hulbert S."/>
            <person name="Chen X."/>
            <person name="Walker B."/>
            <person name="Young S.K."/>
            <person name="Zeng Q."/>
            <person name="Gargeya S."/>
            <person name="Fitzgerald M."/>
            <person name="Haas B."/>
            <person name="Abouelleil A."/>
            <person name="Alvarado L."/>
            <person name="Arachchi H.M."/>
            <person name="Berlin A.M."/>
            <person name="Chapman S.B."/>
            <person name="Goldberg J."/>
            <person name="Griggs A."/>
            <person name="Gujja S."/>
            <person name="Hansen M."/>
            <person name="Howarth C."/>
            <person name="Imamovic A."/>
            <person name="Larimer J."/>
            <person name="McCowan C."/>
            <person name="Montmayeur A."/>
            <person name="Murphy C."/>
            <person name="Neiman D."/>
            <person name="Pearson M."/>
            <person name="Priest M."/>
            <person name="Roberts A."/>
            <person name="Saif S."/>
            <person name="Shea T."/>
            <person name="Sisk P."/>
            <person name="Sykes S."/>
            <person name="Wortman J."/>
            <person name="Nusbaum C."/>
            <person name="Birren B."/>
        </authorList>
    </citation>
    <scope>NUCLEOTIDE SEQUENCE [LARGE SCALE GENOMIC DNA]</scope>
    <source>
        <strain evidence="3">race PST-78</strain>
    </source>
</reference>
<dbReference type="Pfam" id="PF20231">
    <property type="entry name" value="DUF6589"/>
    <property type="match status" value="1"/>
</dbReference>
<feature type="domain" description="DUF6589" evidence="1">
    <location>
        <begin position="287"/>
        <end position="697"/>
    </location>
</feature>
<evidence type="ECO:0000313" key="3">
    <source>
        <dbReference type="Proteomes" id="UP000054564"/>
    </source>
</evidence>
<gene>
    <name evidence="2" type="ORF">PSTG_04982</name>
</gene>
<evidence type="ECO:0000259" key="1">
    <source>
        <dbReference type="Pfam" id="PF20231"/>
    </source>
</evidence>
<dbReference type="Proteomes" id="UP000054564">
    <property type="component" value="Unassembled WGS sequence"/>
</dbReference>
<proteinExistence type="predicted"/>
<dbReference type="AlphaFoldDB" id="A0A0L0VRF3"/>
<dbReference type="InterPro" id="IPR046496">
    <property type="entry name" value="DUF6589"/>
</dbReference>
<dbReference type="STRING" id="1165861.A0A0L0VRF3"/>
<evidence type="ECO:0000313" key="2">
    <source>
        <dbReference type="EMBL" id="KNF01863.1"/>
    </source>
</evidence>
<name>A0A0L0VRF3_9BASI</name>
<dbReference type="OrthoDB" id="5424058at2759"/>
<accession>A0A0L0VRF3</accession>
<keyword evidence="3" id="KW-1185">Reference proteome</keyword>